<evidence type="ECO:0000256" key="3">
    <source>
        <dbReference type="ARBA" id="ARBA00023082"/>
    </source>
</evidence>
<evidence type="ECO:0000313" key="7">
    <source>
        <dbReference type="EMBL" id="MFC4874952.1"/>
    </source>
</evidence>
<evidence type="ECO:0000256" key="4">
    <source>
        <dbReference type="ARBA" id="ARBA00023163"/>
    </source>
</evidence>
<keyword evidence="8" id="KW-1185">Reference proteome</keyword>
<sequence>MLIRRNFTIEADVIEGCLRGDRKAQRQLYDQYAGRFLAICIRYVKDRNLAEDVMIEGFMKIFEKLPQFESKGSFEGWMKRIIVTQSLLTLRNNKNLSMEVHIEDDDEMVEASYEFSHLETDELLKMVEELPVGYRTVFNLYAIEGYAHKEIRDMLGISENTSKSQLSRARALLKTKLSHYQIKERSSNG</sequence>
<dbReference type="RefSeq" id="WP_377069304.1">
    <property type="nucleotide sequence ID" value="NZ_JBHSJJ010000025.1"/>
</dbReference>
<keyword evidence="2" id="KW-0805">Transcription regulation</keyword>
<gene>
    <name evidence="7" type="ORF">ACFPFU_24830</name>
</gene>
<dbReference type="InterPro" id="IPR013249">
    <property type="entry name" value="RNA_pol_sigma70_r4_t2"/>
</dbReference>
<feature type="domain" description="RNA polymerase sigma-70 region 2" evidence="5">
    <location>
        <begin position="28"/>
        <end position="93"/>
    </location>
</feature>
<dbReference type="Pfam" id="PF08281">
    <property type="entry name" value="Sigma70_r4_2"/>
    <property type="match status" value="1"/>
</dbReference>
<reference evidence="8" key="1">
    <citation type="journal article" date="2019" name="Int. J. Syst. Evol. Microbiol.">
        <title>The Global Catalogue of Microorganisms (GCM) 10K type strain sequencing project: providing services to taxonomists for standard genome sequencing and annotation.</title>
        <authorList>
            <consortium name="The Broad Institute Genomics Platform"/>
            <consortium name="The Broad Institute Genome Sequencing Center for Infectious Disease"/>
            <person name="Wu L."/>
            <person name="Ma J."/>
        </authorList>
    </citation>
    <scope>NUCLEOTIDE SEQUENCE [LARGE SCALE GENOMIC DNA]</scope>
    <source>
        <strain evidence="8">CGMCC 4.7466</strain>
    </source>
</reference>
<evidence type="ECO:0000259" key="5">
    <source>
        <dbReference type="Pfam" id="PF04542"/>
    </source>
</evidence>
<comment type="similarity">
    <text evidence="1">Belongs to the sigma-70 factor family. ECF subfamily.</text>
</comment>
<dbReference type="Gene3D" id="1.10.10.10">
    <property type="entry name" value="Winged helix-like DNA-binding domain superfamily/Winged helix DNA-binding domain"/>
    <property type="match status" value="1"/>
</dbReference>
<dbReference type="InterPro" id="IPR013325">
    <property type="entry name" value="RNA_pol_sigma_r2"/>
</dbReference>
<accession>A0ABV9T930</accession>
<organism evidence="7 8">
    <name type="scientific">Negadavirga shengliensis</name>
    <dbReference type="NCBI Taxonomy" id="1389218"/>
    <lineage>
        <taxon>Bacteria</taxon>
        <taxon>Pseudomonadati</taxon>
        <taxon>Bacteroidota</taxon>
        <taxon>Cytophagia</taxon>
        <taxon>Cytophagales</taxon>
        <taxon>Cyclobacteriaceae</taxon>
        <taxon>Negadavirga</taxon>
    </lineage>
</organism>
<dbReference type="InterPro" id="IPR014284">
    <property type="entry name" value="RNA_pol_sigma-70_dom"/>
</dbReference>
<evidence type="ECO:0000256" key="1">
    <source>
        <dbReference type="ARBA" id="ARBA00010641"/>
    </source>
</evidence>
<proteinExistence type="inferred from homology"/>
<feature type="domain" description="RNA polymerase sigma factor 70 region 4 type 2" evidence="6">
    <location>
        <begin position="121"/>
        <end position="173"/>
    </location>
</feature>
<dbReference type="InterPro" id="IPR007627">
    <property type="entry name" value="RNA_pol_sigma70_r2"/>
</dbReference>
<keyword evidence="4" id="KW-0804">Transcription</keyword>
<dbReference type="PANTHER" id="PTHR43133">
    <property type="entry name" value="RNA POLYMERASE ECF-TYPE SIGMA FACTO"/>
    <property type="match status" value="1"/>
</dbReference>
<dbReference type="NCBIfam" id="TIGR02937">
    <property type="entry name" value="sigma70-ECF"/>
    <property type="match status" value="1"/>
</dbReference>
<dbReference type="InterPro" id="IPR039425">
    <property type="entry name" value="RNA_pol_sigma-70-like"/>
</dbReference>
<dbReference type="Gene3D" id="1.10.1740.10">
    <property type="match status" value="1"/>
</dbReference>
<evidence type="ECO:0000256" key="2">
    <source>
        <dbReference type="ARBA" id="ARBA00023015"/>
    </source>
</evidence>
<dbReference type="SUPFAM" id="SSF88659">
    <property type="entry name" value="Sigma3 and sigma4 domains of RNA polymerase sigma factors"/>
    <property type="match status" value="1"/>
</dbReference>
<dbReference type="InterPro" id="IPR013324">
    <property type="entry name" value="RNA_pol_sigma_r3/r4-like"/>
</dbReference>
<comment type="caution">
    <text evidence="7">The sequence shown here is derived from an EMBL/GenBank/DDBJ whole genome shotgun (WGS) entry which is preliminary data.</text>
</comment>
<dbReference type="Pfam" id="PF04542">
    <property type="entry name" value="Sigma70_r2"/>
    <property type="match status" value="1"/>
</dbReference>
<evidence type="ECO:0000259" key="6">
    <source>
        <dbReference type="Pfam" id="PF08281"/>
    </source>
</evidence>
<dbReference type="CDD" id="cd06171">
    <property type="entry name" value="Sigma70_r4"/>
    <property type="match status" value="1"/>
</dbReference>
<dbReference type="EMBL" id="JBHSJJ010000025">
    <property type="protein sequence ID" value="MFC4874952.1"/>
    <property type="molecule type" value="Genomic_DNA"/>
</dbReference>
<evidence type="ECO:0000313" key="8">
    <source>
        <dbReference type="Proteomes" id="UP001595818"/>
    </source>
</evidence>
<dbReference type="PANTHER" id="PTHR43133:SF46">
    <property type="entry name" value="RNA POLYMERASE SIGMA-70 FACTOR ECF SUBFAMILY"/>
    <property type="match status" value="1"/>
</dbReference>
<name>A0ABV9T930_9BACT</name>
<dbReference type="Proteomes" id="UP001595818">
    <property type="component" value="Unassembled WGS sequence"/>
</dbReference>
<protein>
    <submittedName>
        <fullName evidence="7">RNA polymerase sigma factor</fullName>
    </submittedName>
</protein>
<dbReference type="SUPFAM" id="SSF88946">
    <property type="entry name" value="Sigma2 domain of RNA polymerase sigma factors"/>
    <property type="match status" value="1"/>
</dbReference>
<dbReference type="InterPro" id="IPR036388">
    <property type="entry name" value="WH-like_DNA-bd_sf"/>
</dbReference>
<keyword evidence="3" id="KW-0731">Sigma factor</keyword>